<dbReference type="PANTHER" id="PTHR11991:SF0">
    <property type="entry name" value="TRANSLATIONALLY-CONTROLLED TUMOR PROTEIN"/>
    <property type="match status" value="1"/>
</dbReference>
<dbReference type="STRING" id="2880.D7FJI8"/>
<evidence type="ECO:0000256" key="1">
    <source>
        <dbReference type="PROSITE-ProRule" id="PRU01133"/>
    </source>
</evidence>
<evidence type="ECO:0000313" key="3">
    <source>
        <dbReference type="EMBL" id="CBJ29091.1"/>
    </source>
</evidence>
<dbReference type="SUPFAM" id="SSF51316">
    <property type="entry name" value="Mss4-like"/>
    <property type="match status" value="1"/>
</dbReference>
<dbReference type="InterPro" id="IPR034737">
    <property type="entry name" value="TCTP"/>
</dbReference>
<evidence type="ECO:0000259" key="2">
    <source>
        <dbReference type="PROSITE" id="PS51797"/>
    </source>
</evidence>
<dbReference type="PANTHER" id="PTHR11991">
    <property type="entry name" value="TRANSLATIONALLY CONTROLLED TUMOR PROTEIN-RELATED"/>
    <property type="match status" value="1"/>
</dbReference>
<dbReference type="InParanoid" id="D7FJI8"/>
<dbReference type="PROSITE" id="PS51797">
    <property type="entry name" value="TCTP_3"/>
    <property type="match status" value="1"/>
</dbReference>
<dbReference type="AlphaFoldDB" id="D7FJI8"/>
<sequence length="177" mass="19454">MIVYKDLISGDEMMTDAFPQNPVVGNDGETVEGMFEVESSTAVKGSDNVDIGCGNAFGGEEEVVDDSVEKVNNVIDPFKYTEVPFGSKTELKDYLKEYVRSVRAKLKEKGTPQPEIKEFMAQAPGMVKFLLSKFADMQTFAGESMTAEGGMAFGYYKDGAHNPTFAYISKAMEAEKF</sequence>
<protein>
    <recommendedName>
        <fullName evidence="2">TCTP domain-containing protein</fullName>
    </recommendedName>
</protein>
<gene>
    <name evidence="3" type="ORF">Esi_0134_0028</name>
</gene>
<accession>D7FJI8</accession>
<keyword evidence="4" id="KW-1185">Reference proteome</keyword>
<dbReference type="InterPro" id="IPR011323">
    <property type="entry name" value="Mss4/transl-control_tumour"/>
</dbReference>
<dbReference type="OrthoDB" id="10248936at2759"/>
<feature type="domain" description="TCTP" evidence="2">
    <location>
        <begin position="1"/>
        <end position="177"/>
    </location>
</feature>
<organism evidence="3 4">
    <name type="scientific">Ectocarpus siliculosus</name>
    <name type="common">Brown alga</name>
    <name type="synonym">Conferva siliculosa</name>
    <dbReference type="NCBI Taxonomy" id="2880"/>
    <lineage>
        <taxon>Eukaryota</taxon>
        <taxon>Sar</taxon>
        <taxon>Stramenopiles</taxon>
        <taxon>Ochrophyta</taxon>
        <taxon>PX clade</taxon>
        <taxon>Phaeophyceae</taxon>
        <taxon>Ectocarpales</taxon>
        <taxon>Ectocarpaceae</taxon>
        <taxon>Ectocarpus</taxon>
    </lineage>
</organism>
<reference evidence="3 4" key="1">
    <citation type="journal article" date="2010" name="Nature">
        <title>The Ectocarpus genome and the independent evolution of multicellularity in brown algae.</title>
        <authorList>
            <person name="Cock J.M."/>
            <person name="Sterck L."/>
            <person name="Rouze P."/>
            <person name="Scornet D."/>
            <person name="Allen A.E."/>
            <person name="Amoutzias G."/>
            <person name="Anthouard V."/>
            <person name="Artiguenave F."/>
            <person name="Aury J.M."/>
            <person name="Badger J.H."/>
            <person name="Beszteri B."/>
            <person name="Billiau K."/>
            <person name="Bonnet E."/>
            <person name="Bothwell J.H."/>
            <person name="Bowler C."/>
            <person name="Boyen C."/>
            <person name="Brownlee C."/>
            <person name="Carrano C.J."/>
            <person name="Charrier B."/>
            <person name="Cho G.Y."/>
            <person name="Coelho S.M."/>
            <person name="Collen J."/>
            <person name="Corre E."/>
            <person name="Da Silva C."/>
            <person name="Delage L."/>
            <person name="Delaroque N."/>
            <person name="Dittami S.M."/>
            <person name="Doulbeau S."/>
            <person name="Elias M."/>
            <person name="Farnham G."/>
            <person name="Gachon C.M."/>
            <person name="Gschloessl B."/>
            <person name="Heesch S."/>
            <person name="Jabbari K."/>
            <person name="Jubin C."/>
            <person name="Kawai H."/>
            <person name="Kimura K."/>
            <person name="Kloareg B."/>
            <person name="Kupper F.C."/>
            <person name="Lang D."/>
            <person name="Le Bail A."/>
            <person name="Leblanc C."/>
            <person name="Lerouge P."/>
            <person name="Lohr M."/>
            <person name="Lopez P.J."/>
            <person name="Martens C."/>
            <person name="Maumus F."/>
            <person name="Michel G."/>
            <person name="Miranda-Saavedra D."/>
            <person name="Morales J."/>
            <person name="Moreau H."/>
            <person name="Motomura T."/>
            <person name="Nagasato C."/>
            <person name="Napoli C.A."/>
            <person name="Nelson D.R."/>
            <person name="Nyvall-Collen P."/>
            <person name="Peters A.F."/>
            <person name="Pommier C."/>
            <person name="Potin P."/>
            <person name="Poulain J."/>
            <person name="Quesneville H."/>
            <person name="Read B."/>
            <person name="Rensing S.A."/>
            <person name="Ritter A."/>
            <person name="Rousvoal S."/>
            <person name="Samanta M."/>
            <person name="Samson G."/>
            <person name="Schroeder D.C."/>
            <person name="Segurens B."/>
            <person name="Strittmatter M."/>
            <person name="Tonon T."/>
            <person name="Tregear J.W."/>
            <person name="Valentin K."/>
            <person name="von Dassow P."/>
            <person name="Yamagishi T."/>
            <person name="Van de Peer Y."/>
            <person name="Wincker P."/>
        </authorList>
    </citation>
    <scope>NUCLEOTIDE SEQUENCE [LARGE SCALE GENOMIC DNA]</scope>
    <source>
        <strain evidence="4">Ec32 / CCAP1310/4</strain>
    </source>
</reference>
<dbReference type="InterPro" id="IPR018105">
    <property type="entry name" value="Translational_control_tumour_p"/>
</dbReference>
<dbReference type="GO" id="GO:0005509">
    <property type="term" value="F:calcium ion binding"/>
    <property type="evidence" value="ECO:0007669"/>
    <property type="project" value="TreeGrafter"/>
</dbReference>
<dbReference type="Gene3D" id="2.170.150.10">
    <property type="entry name" value="Metal Binding Protein, Guanine Nucleotide Exchange Factor, Chain A"/>
    <property type="match status" value="1"/>
</dbReference>
<dbReference type="EMBL" id="FN649760">
    <property type="protein sequence ID" value="CBJ29091.1"/>
    <property type="molecule type" value="Genomic_DNA"/>
</dbReference>
<proteinExistence type="inferred from homology"/>
<comment type="similarity">
    <text evidence="1">Belongs to the TCTP family.</text>
</comment>
<dbReference type="PRINTS" id="PR01653">
    <property type="entry name" value="TCTPROTEIN"/>
</dbReference>
<dbReference type="Proteomes" id="UP000002630">
    <property type="component" value="Unassembled WGS sequence"/>
</dbReference>
<dbReference type="Pfam" id="PF00838">
    <property type="entry name" value="TCTP"/>
    <property type="match status" value="1"/>
</dbReference>
<evidence type="ECO:0000313" key="4">
    <source>
        <dbReference type="Proteomes" id="UP000002630"/>
    </source>
</evidence>
<dbReference type="InterPro" id="IPR011057">
    <property type="entry name" value="Mss4-like_sf"/>
</dbReference>
<name>D7FJI8_ECTSI</name>
<dbReference type="GO" id="GO:0005737">
    <property type="term" value="C:cytoplasm"/>
    <property type="evidence" value="ECO:0007669"/>
    <property type="project" value="TreeGrafter"/>
</dbReference>
<dbReference type="eggNOG" id="KOG1727">
    <property type="taxonomic scope" value="Eukaryota"/>
</dbReference>
<dbReference type="FunCoup" id="D7FJI8">
    <property type="interactions" value="339"/>
</dbReference>